<feature type="region of interest" description="Disordered" evidence="1">
    <location>
        <begin position="1"/>
        <end position="39"/>
    </location>
</feature>
<keyword evidence="2" id="KW-0472">Membrane</keyword>
<keyword evidence="2" id="KW-1133">Transmembrane helix</keyword>
<comment type="caution">
    <text evidence="3">The sequence shown here is derived from an EMBL/GenBank/DDBJ whole genome shotgun (WGS) entry which is preliminary data.</text>
</comment>
<evidence type="ECO:0000313" key="4">
    <source>
        <dbReference type="Proteomes" id="UP001158067"/>
    </source>
</evidence>
<name>A0ABY1PUL6_9BACT</name>
<feature type="transmembrane region" description="Helical" evidence="2">
    <location>
        <begin position="159"/>
        <end position="184"/>
    </location>
</feature>
<feature type="transmembrane region" description="Helical" evidence="2">
    <location>
        <begin position="107"/>
        <end position="128"/>
    </location>
</feature>
<dbReference type="PANTHER" id="PTHR35519:SF2">
    <property type="entry name" value="PH DOMAIN PROTEIN"/>
    <property type="match status" value="1"/>
</dbReference>
<evidence type="ECO:0000256" key="1">
    <source>
        <dbReference type="SAM" id="MobiDB-lite"/>
    </source>
</evidence>
<proteinExistence type="predicted"/>
<dbReference type="PANTHER" id="PTHR35519">
    <property type="entry name" value="MEMBRANE PROTEINS"/>
    <property type="match status" value="1"/>
</dbReference>
<feature type="transmembrane region" description="Helical" evidence="2">
    <location>
        <begin position="74"/>
        <end position="95"/>
    </location>
</feature>
<dbReference type="Proteomes" id="UP001158067">
    <property type="component" value="Unassembled WGS sequence"/>
</dbReference>
<dbReference type="Pfam" id="PF13430">
    <property type="entry name" value="DUF4112"/>
    <property type="match status" value="1"/>
</dbReference>
<gene>
    <name evidence="3" type="ORF">SAMN06265222_102469</name>
</gene>
<evidence type="ECO:0000256" key="2">
    <source>
        <dbReference type="SAM" id="Phobius"/>
    </source>
</evidence>
<dbReference type="InterPro" id="IPR025187">
    <property type="entry name" value="DUF4112"/>
</dbReference>
<feature type="compositionally biased region" description="Low complexity" evidence="1">
    <location>
        <begin position="18"/>
        <end position="28"/>
    </location>
</feature>
<dbReference type="EMBL" id="FXUG01000002">
    <property type="protein sequence ID" value="SMP48870.1"/>
    <property type="molecule type" value="Genomic_DNA"/>
</dbReference>
<evidence type="ECO:0000313" key="3">
    <source>
        <dbReference type="EMBL" id="SMP48870.1"/>
    </source>
</evidence>
<protein>
    <recommendedName>
        <fullName evidence="5">DUF4112 domain-containing protein</fullName>
    </recommendedName>
</protein>
<organism evidence="3 4">
    <name type="scientific">Neorhodopirellula lusitana</name>
    <dbReference type="NCBI Taxonomy" id="445327"/>
    <lineage>
        <taxon>Bacteria</taxon>
        <taxon>Pseudomonadati</taxon>
        <taxon>Planctomycetota</taxon>
        <taxon>Planctomycetia</taxon>
        <taxon>Pirellulales</taxon>
        <taxon>Pirellulaceae</taxon>
        <taxon>Neorhodopirellula</taxon>
    </lineage>
</organism>
<reference evidence="3 4" key="1">
    <citation type="submission" date="2017-05" db="EMBL/GenBank/DDBJ databases">
        <authorList>
            <person name="Varghese N."/>
            <person name="Submissions S."/>
        </authorList>
    </citation>
    <scope>NUCLEOTIDE SEQUENCE [LARGE SCALE GENOMIC DNA]</scope>
    <source>
        <strain evidence="3 4">DSM 25457</strain>
    </source>
</reference>
<accession>A0ABY1PUL6</accession>
<evidence type="ECO:0008006" key="5">
    <source>
        <dbReference type="Google" id="ProtNLM"/>
    </source>
</evidence>
<keyword evidence="4" id="KW-1185">Reference proteome</keyword>
<sequence>MKSSEPDPVSEPKSLPESRAVSRSRSAVGGHATPGLHPANKVVLPPMRWVDRFTHLLDTKFRIPGTSIRFGGDFLLGLVPGAGDGISLVMSGLLIATMAKNGASFRLVLRMLGNVVVDAIVGTVPLAGNVFDLFFKANTRNLALMREYYEQGKHTGRSWPVIVAILAVILTVFIALFLLIAWLLKEVWQFLF</sequence>
<keyword evidence="2" id="KW-0812">Transmembrane</keyword>